<sequence length="383" mass="43202">MMKVEWNEELELFAQRWADQCVKHPADLDTCRDTETAAVGQNIATEVIDDNSNRKRTVYRLVCNFLPSGNIVGQPVYKEGDPCNQCPEYSSCDVDFTHLCSLVRASKFSTTLNFGKFTSEHTSKIESDEKTAENKRNVNENDHINNNSITEIQDAGNETSFDYFSHLFDYNKVTELLDKPITSSCKGVFAVDELIKLLKKNLVTDNSFKEMLLSTKSTLSESKFSDSKVDAIVSRIYSKKTTPLSTKATESDVVNSTLLADLVEAVIFRNRDKISTMAEDTMDTQMPSDVSPVRVRAELGEVQRNLEFTGHYFFPEDEDHTTETIDTAYYDTSDLPISDIVLEIEELKRNPATKDFIEEILDTDLISESPTKSSIVLNDNGYG</sequence>
<gene>
    <name evidence="4" type="ORF">LSINAPIS_LOCUS7818</name>
</gene>
<dbReference type="AlphaFoldDB" id="A0A5E4QER5"/>
<feature type="compositionally biased region" description="Basic and acidic residues" evidence="3">
    <location>
        <begin position="125"/>
        <end position="143"/>
    </location>
</feature>
<organism evidence="4 5">
    <name type="scientific">Leptidea sinapis</name>
    <dbReference type="NCBI Taxonomy" id="189913"/>
    <lineage>
        <taxon>Eukaryota</taxon>
        <taxon>Metazoa</taxon>
        <taxon>Ecdysozoa</taxon>
        <taxon>Arthropoda</taxon>
        <taxon>Hexapoda</taxon>
        <taxon>Insecta</taxon>
        <taxon>Pterygota</taxon>
        <taxon>Neoptera</taxon>
        <taxon>Endopterygota</taxon>
        <taxon>Lepidoptera</taxon>
        <taxon>Glossata</taxon>
        <taxon>Ditrysia</taxon>
        <taxon>Papilionoidea</taxon>
        <taxon>Pieridae</taxon>
        <taxon>Dismorphiinae</taxon>
        <taxon>Leptidea</taxon>
    </lineage>
</organism>
<dbReference type="EMBL" id="FZQP02002647">
    <property type="protein sequence ID" value="VVC96280.1"/>
    <property type="molecule type" value="Genomic_DNA"/>
</dbReference>
<comment type="subcellular location">
    <subcellularLocation>
        <location evidence="1">Secreted</location>
    </subcellularLocation>
</comment>
<evidence type="ECO:0000313" key="4">
    <source>
        <dbReference type="EMBL" id="VVC96280.1"/>
    </source>
</evidence>
<dbReference type="Gene3D" id="3.40.33.10">
    <property type="entry name" value="CAP"/>
    <property type="match status" value="2"/>
</dbReference>
<keyword evidence="2" id="KW-0964">Secreted</keyword>
<name>A0A5E4QER5_9NEOP</name>
<evidence type="ECO:0008006" key="6">
    <source>
        <dbReference type="Google" id="ProtNLM"/>
    </source>
</evidence>
<evidence type="ECO:0000256" key="1">
    <source>
        <dbReference type="ARBA" id="ARBA00004613"/>
    </source>
</evidence>
<evidence type="ECO:0000313" key="5">
    <source>
        <dbReference type="Proteomes" id="UP000324832"/>
    </source>
</evidence>
<reference evidence="4 5" key="1">
    <citation type="submission" date="2017-07" db="EMBL/GenBank/DDBJ databases">
        <authorList>
            <person name="Talla V."/>
            <person name="Backstrom N."/>
        </authorList>
    </citation>
    <scope>NUCLEOTIDE SEQUENCE [LARGE SCALE GENOMIC DNA]</scope>
</reference>
<protein>
    <recommendedName>
        <fullName evidence="6">SCP domain-containing protein</fullName>
    </recommendedName>
</protein>
<dbReference type="InterPro" id="IPR035940">
    <property type="entry name" value="CAP_sf"/>
</dbReference>
<dbReference type="SUPFAM" id="SSF55797">
    <property type="entry name" value="PR-1-like"/>
    <property type="match status" value="1"/>
</dbReference>
<proteinExistence type="predicted"/>
<accession>A0A5E4QER5</accession>
<keyword evidence="5" id="KW-1185">Reference proteome</keyword>
<evidence type="ECO:0000256" key="3">
    <source>
        <dbReference type="SAM" id="MobiDB-lite"/>
    </source>
</evidence>
<dbReference type="Proteomes" id="UP000324832">
    <property type="component" value="Unassembled WGS sequence"/>
</dbReference>
<feature type="region of interest" description="Disordered" evidence="3">
    <location>
        <begin position="125"/>
        <end position="145"/>
    </location>
</feature>
<evidence type="ECO:0000256" key="2">
    <source>
        <dbReference type="ARBA" id="ARBA00022525"/>
    </source>
</evidence>